<feature type="compositionally biased region" description="Low complexity" evidence="1">
    <location>
        <begin position="91"/>
        <end position="105"/>
    </location>
</feature>
<dbReference type="Proteomes" id="UP001413721">
    <property type="component" value="Unassembled WGS sequence"/>
</dbReference>
<keyword evidence="2" id="KW-1133">Transmembrane helix</keyword>
<protein>
    <recommendedName>
        <fullName evidence="5">Phage holin family protein</fullName>
    </recommendedName>
</protein>
<evidence type="ECO:0008006" key="5">
    <source>
        <dbReference type="Google" id="ProtNLM"/>
    </source>
</evidence>
<evidence type="ECO:0000313" key="3">
    <source>
        <dbReference type="EMBL" id="MEN2987391.1"/>
    </source>
</evidence>
<name>A0ABU9YF29_9PROT</name>
<evidence type="ECO:0000256" key="1">
    <source>
        <dbReference type="SAM" id="MobiDB-lite"/>
    </source>
</evidence>
<feature type="region of interest" description="Disordered" evidence="1">
    <location>
        <begin position="84"/>
        <end position="105"/>
    </location>
</feature>
<dbReference type="RefSeq" id="WP_345931682.1">
    <property type="nucleotide sequence ID" value="NZ_JBBKTV010000001.1"/>
</dbReference>
<sequence>MLNMMHKVEAAVARAGAAAMLYTLAGIILLASAGFALTAFYIWVDTLTWHPASPGLWTALLLLILALIVMLAGKLVLRGLQPGSSGHRHQSSSATGSAGAGAPPGASEVAAMSGLASELIRRNPAGGIAAAGLAGVAIGASPEIRRMLADMARAALSPKPPPPPPGY</sequence>
<keyword evidence="2" id="KW-0812">Transmembrane</keyword>
<feature type="transmembrane region" description="Helical" evidence="2">
    <location>
        <begin position="21"/>
        <end position="44"/>
    </location>
</feature>
<evidence type="ECO:0000256" key="2">
    <source>
        <dbReference type="SAM" id="Phobius"/>
    </source>
</evidence>
<proteinExistence type="predicted"/>
<keyword evidence="4" id="KW-1185">Reference proteome</keyword>
<feature type="transmembrane region" description="Helical" evidence="2">
    <location>
        <begin position="56"/>
        <end position="77"/>
    </location>
</feature>
<comment type="caution">
    <text evidence="3">The sequence shown here is derived from an EMBL/GenBank/DDBJ whole genome shotgun (WGS) entry which is preliminary data.</text>
</comment>
<keyword evidence="2" id="KW-0472">Membrane</keyword>
<evidence type="ECO:0000313" key="4">
    <source>
        <dbReference type="Proteomes" id="UP001413721"/>
    </source>
</evidence>
<dbReference type="EMBL" id="JBBKTW010000001">
    <property type="protein sequence ID" value="MEN2987391.1"/>
    <property type="molecule type" value="Genomic_DNA"/>
</dbReference>
<accession>A0ABU9YF29</accession>
<gene>
    <name evidence="3" type="ORF">WG926_03685</name>
</gene>
<organism evidence="3 4">
    <name type="scientific">Tistrella arctica</name>
    <dbReference type="NCBI Taxonomy" id="3133430"/>
    <lineage>
        <taxon>Bacteria</taxon>
        <taxon>Pseudomonadati</taxon>
        <taxon>Pseudomonadota</taxon>
        <taxon>Alphaproteobacteria</taxon>
        <taxon>Geminicoccales</taxon>
        <taxon>Geminicoccaceae</taxon>
        <taxon>Tistrella</taxon>
    </lineage>
</organism>
<reference evidence="3 4" key="1">
    <citation type="submission" date="2024-03" db="EMBL/GenBank/DDBJ databases">
        <title>High-quality draft genome sequencing of Tistrella sp. BH-R2-4.</title>
        <authorList>
            <person name="Dong C."/>
        </authorList>
    </citation>
    <scope>NUCLEOTIDE SEQUENCE [LARGE SCALE GENOMIC DNA]</scope>
    <source>
        <strain evidence="3 4">BH-R2-4</strain>
    </source>
</reference>